<evidence type="ECO:0000256" key="7">
    <source>
        <dbReference type="ARBA" id="ARBA00022837"/>
    </source>
</evidence>
<keyword evidence="9" id="KW-1015">Disulfide bond</keyword>
<dbReference type="HOGENOM" id="CLU_535922_0_0_1"/>
<dbReference type="EMBL" id="AFYH01024381">
    <property type="status" value="NOT_ANNOTATED_CDS"/>
    <property type="molecule type" value="Genomic_DNA"/>
</dbReference>
<keyword evidence="8" id="KW-0443">Lipid metabolism</keyword>
<dbReference type="STRING" id="7897.ENSLACP00000020732"/>
<evidence type="ECO:0000256" key="6">
    <source>
        <dbReference type="ARBA" id="ARBA00022801"/>
    </source>
</evidence>
<accession>H3BFR1</accession>
<sequence>FCYLLVANSSQLEVRYLSFLRVLSEEDLVLFQTTWDSSGNLLQCSSTAAPNIIDAYQSFCREGLQKNSTGHFRKTLSPDLLENVQHLEHHKSLCTHSDMKHFRWESETPLRKERETTGTQRRTKRWTIPGTLWCGAGDVAENFTQLGVFDKTDLCCRDHDHCSYRLSAFEYNYGTRNYRLHTVSHCDCDYRFKHCLLNLNDSISTFVGISFFNLLEVPCFVLEQRPQCTERDWLGRCTKHEMVPFATFRQQDELDVAYRAKWTKGAKELHSFEIQSTTLTAPTDRSSMAPVLEQGRENELDQGTEVGQKNSNETLPIWEHQASNLISSPRKGTWLKNLSKSCGCYKRLDQCEYKIAPRENKFEMQNLGLKTLYHCNCTKRLARRLRKVTELNEVEVVASKFVSLWCFELKPVEMCKEGGGCTKSNKAFLTKAKHLQRAIKSKSHMGPQK</sequence>
<dbReference type="PROSITE" id="PS00118">
    <property type="entry name" value="PA2_HIS"/>
    <property type="match status" value="1"/>
</dbReference>
<dbReference type="SUPFAM" id="SSF48619">
    <property type="entry name" value="Phospholipase A2, PLA2"/>
    <property type="match status" value="2"/>
</dbReference>
<dbReference type="Proteomes" id="UP000008672">
    <property type="component" value="Unassembled WGS sequence"/>
</dbReference>
<dbReference type="Pfam" id="PF05826">
    <property type="entry name" value="Phospholip_A2_2"/>
    <property type="match status" value="2"/>
</dbReference>
<name>H3BFR1_LATCH</name>
<proteinExistence type="predicted"/>
<dbReference type="InterPro" id="IPR036444">
    <property type="entry name" value="PLipase_A2_dom_sf"/>
</dbReference>
<feature type="domain" description="Phospholipase A2-like central" evidence="10">
    <location>
        <begin position="342"/>
        <end position="402"/>
    </location>
</feature>
<dbReference type="GO" id="GO:0046872">
    <property type="term" value="F:metal ion binding"/>
    <property type="evidence" value="ECO:0007669"/>
    <property type="project" value="UniProtKB-KW"/>
</dbReference>
<dbReference type="Gene3D" id="1.20.90.10">
    <property type="entry name" value="Phospholipase A2 domain"/>
    <property type="match status" value="2"/>
</dbReference>
<evidence type="ECO:0000313" key="11">
    <source>
        <dbReference type="Ensembl" id="ENSLACP00000020732.1"/>
    </source>
</evidence>
<evidence type="ECO:0000256" key="3">
    <source>
        <dbReference type="ARBA" id="ARBA00013278"/>
    </source>
</evidence>
<evidence type="ECO:0000313" key="12">
    <source>
        <dbReference type="Proteomes" id="UP000008672"/>
    </source>
</evidence>
<dbReference type="InterPro" id="IPR033113">
    <property type="entry name" value="PLA2_histidine"/>
</dbReference>
<gene>
    <name evidence="11" type="primary">PLA2G3</name>
</gene>
<keyword evidence="6" id="KW-0378">Hydrolase</keyword>
<dbReference type="Bgee" id="ENSLACG00000018216">
    <property type="expression patterns" value="Expressed in pelvic fin"/>
</dbReference>
<evidence type="ECO:0000259" key="10">
    <source>
        <dbReference type="Pfam" id="PF05826"/>
    </source>
</evidence>
<evidence type="ECO:0000256" key="1">
    <source>
        <dbReference type="ARBA" id="ARBA00001913"/>
    </source>
</evidence>
<dbReference type="GO" id="GO:0004623">
    <property type="term" value="F:phospholipase A2 activity"/>
    <property type="evidence" value="ECO:0007669"/>
    <property type="project" value="UniProtKB-EC"/>
</dbReference>
<protein>
    <recommendedName>
        <fullName evidence="3">phospholipase A2</fullName>
        <ecNumber evidence="3">3.1.1.4</ecNumber>
    </recommendedName>
</protein>
<comment type="subcellular location">
    <subcellularLocation>
        <location evidence="2">Secreted</location>
    </subcellularLocation>
</comment>
<dbReference type="FunFam" id="1.20.90.10:FF:000002">
    <property type="entry name" value="Phospholipase A2 group III"/>
    <property type="match status" value="1"/>
</dbReference>
<dbReference type="EMBL" id="AFYH01024378">
    <property type="status" value="NOT_ANNOTATED_CDS"/>
    <property type="molecule type" value="Genomic_DNA"/>
</dbReference>
<dbReference type="EC" id="3.1.1.4" evidence="3"/>
<evidence type="ECO:0000256" key="2">
    <source>
        <dbReference type="ARBA" id="ARBA00004613"/>
    </source>
</evidence>
<keyword evidence="4" id="KW-0964">Secreted</keyword>
<dbReference type="GO" id="GO:0006644">
    <property type="term" value="P:phospholipid metabolic process"/>
    <property type="evidence" value="ECO:0007669"/>
    <property type="project" value="InterPro"/>
</dbReference>
<reference evidence="11" key="2">
    <citation type="submission" date="2025-08" db="UniProtKB">
        <authorList>
            <consortium name="Ensembl"/>
        </authorList>
    </citation>
    <scope>IDENTIFICATION</scope>
</reference>
<dbReference type="InParanoid" id="H3BFR1"/>
<dbReference type="CDD" id="cd04704">
    <property type="entry name" value="PLA2_bee_venom_like"/>
    <property type="match status" value="1"/>
</dbReference>
<evidence type="ECO:0000256" key="8">
    <source>
        <dbReference type="ARBA" id="ARBA00023098"/>
    </source>
</evidence>
<evidence type="ECO:0000256" key="4">
    <source>
        <dbReference type="ARBA" id="ARBA00022525"/>
    </source>
</evidence>
<reference evidence="12" key="1">
    <citation type="submission" date="2011-08" db="EMBL/GenBank/DDBJ databases">
        <title>The draft genome of Latimeria chalumnae.</title>
        <authorList>
            <person name="Di Palma F."/>
            <person name="Alfoldi J."/>
            <person name="Johnson J."/>
            <person name="Berlin A."/>
            <person name="Gnerre S."/>
            <person name="Jaffe D."/>
            <person name="MacCallum I."/>
            <person name="Young S."/>
            <person name="Walker B.J."/>
            <person name="Lander E."/>
            <person name="Lindblad-Toh K."/>
        </authorList>
    </citation>
    <scope>NUCLEOTIDE SEQUENCE [LARGE SCALE GENOMIC DNA]</scope>
    <source>
        <strain evidence="12">Wild caught</strain>
    </source>
</reference>
<dbReference type="Ensembl" id="ENSLACT00000020872.1">
    <property type="protein sequence ID" value="ENSLACP00000020732.1"/>
    <property type="gene ID" value="ENSLACG00000018216.1"/>
</dbReference>
<dbReference type="OMA" id="HARWDAH"/>
<dbReference type="PANTHER" id="PTHR12253">
    <property type="entry name" value="RH14732P"/>
    <property type="match status" value="1"/>
</dbReference>
<dbReference type="FunCoup" id="H3BFR1">
    <property type="interactions" value="352"/>
</dbReference>
<evidence type="ECO:0000256" key="5">
    <source>
        <dbReference type="ARBA" id="ARBA00022723"/>
    </source>
</evidence>
<keyword evidence="12" id="KW-1185">Reference proteome</keyword>
<dbReference type="AlphaFoldDB" id="H3BFR1"/>
<dbReference type="GO" id="GO:0005576">
    <property type="term" value="C:extracellular region"/>
    <property type="evidence" value="ECO:0007669"/>
    <property type="project" value="UniProtKB-SubCell"/>
</dbReference>
<dbReference type="GO" id="GO:0050482">
    <property type="term" value="P:arachidonate secretion"/>
    <property type="evidence" value="ECO:0007669"/>
    <property type="project" value="InterPro"/>
</dbReference>
<dbReference type="InterPro" id="IPR016090">
    <property type="entry name" value="PLA2-like_dom"/>
</dbReference>
<comment type="cofactor">
    <cofactor evidence="1">
        <name>Ca(2+)</name>
        <dbReference type="ChEBI" id="CHEBI:29108"/>
    </cofactor>
</comment>
<feature type="domain" description="Phospholipase A2-like central" evidence="10">
    <location>
        <begin position="128"/>
        <end position="222"/>
    </location>
</feature>
<dbReference type="EMBL" id="AFYH01024380">
    <property type="status" value="NOT_ANNOTATED_CDS"/>
    <property type="molecule type" value="Genomic_DNA"/>
</dbReference>
<evidence type="ECO:0000256" key="9">
    <source>
        <dbReference type="ARBA" id="ARBA00023157"/>
    </source>
</evidence>
<dbReference type="GeneTree" id="ENSGT00940000161662"/>
<keyword evidence="5" id="KW-0479">Metal-binding</keyword>
<dbReference type="EMBL" id="AFYH01024379">
    <property type="status" value="NOT_ANNOTATED_CDS"/>
    <property type="molecule type" value="Genomic_DNA"/>
</dbReference>
<dbReference type="eggNOG" id="ENOG502QTYI">
    <property type="taxonomic scope" value="Eukaryota"/>
</dbReference>
<keyword evidence="7" id="KW-0106">Calcium</keyword>
<dbReference type="EMBL" id="AFYH01024382">
    <property type="status" value="NOT_ANNOTATED_CDS"/>
    <property type="molecule type" value="Genomic_DNA"/>
</dbReference>
<organism evidence="11 12">
    <name type="scientific">Latimeria chalumnae</name>
    <name type="common">Coelacanth</name>
    <dbReference type="NCBI Taxonomy" id="7897"/>
    <lineage>
        <taxon>Eukaryota</taxon>
        <taxon>Metazoa</taxon>
        <taxon>Chordata</taxon>
        <taxon>Craniata</taxon>
        <taxon>Vertebrata</taxon>
        <taxon>Euteleostomi</taxon>
        <taxon>Coelacanthiformes</taxon>
        <taxon>Coelacanthidae</taxon>
        <taxon>Latimeria</taxon>
    </lineage>
</organism>
<reference evidence="11" key="3">
    <citation type="submission" date="2025-09" db="UniProtKB">
        <authorList>
            <consortium name="Ensembl"/>
        </authorList>
    </citation>
    <scope>IDENTIFICATION</scope>
</reference>